<evidence type="ECO:0000313" key="3">
    <source>
        <dbReference type="EMBL" id="KAG2650520.1"/>
    </source>
</evidence>
<name>A0A8T0WRN3_PANVG</name>
<sequence length="1593" mass="178961">MAEASRGAKGKALVQYSNGFEEENASRMYQFQVLLPSGVSISLTLNNPGEEMLVRDLLHSVKRELNSAPVGGGKVREIHWDGNIFLTDLLDKKITDKIKFSNFDTKSTNILRLHDEKGGFVSTFENMWDLTPQTDLVQELPAEYSIESALVDLIDNALQAVWSNGNGERKLIRITANKDKIVIFDTGRGMDGSDANSISKWGTMGSSNHRAFRQKGIGGKAPYLLPFFGMFGYGGTIASMHLGRIAIVSSKTKESRKVFILHLSREALLEKPVSKNSKHTWKTAGGVRDPSKEEMLLSPHQSFTQVEICRLKKHLEVDRLLGFLKDIYFPYIQYDEDNESTNTRNPVEFEVNGVNLAEVQEGEVTVTNMHSSNGPDFILHLKFTEITAASCQAHARLKCVYFPITKGKESIDAILEKLRIDGYEMKENFDKFSRVSIRRLGRLLPDARWGPLPFMESKYRKGRKAEFFRRRCKRVKCFVETDAGFSPTLSKTDLAQHNHFTKALRNWGSNFLNNTSAEVDVEAHDKDGKLLSYNQLEKQYYDWIKEMHDKYDVEMDGGDDEPTLIINPKCKERLAISNDVEVIRLHRSISRKGKTWRRGDHLKIHKGATGRMKTAFYSLKTSLCTTLEYIVVEGLQGDICGEARLICRPIDCSDEQGCWLDETECTSPNISIQESVSFPVSIIDDRLCEIMDDNSWNQVLKKRKEKAPAWIELIRNSEVDTLGLGGDLPYEGDVMAGYQPPHEIVAVLRPGNYTPSSTGHLEQKYIVKDELEMVMEVKHLARSKNCPAKLVDRKVKKTSLHNDIHGLYVFPLREASWIFKKSGVYQFNFSVSCRYTSIIQKQTTITVCPDLNSRRCLFSIAGSSTDSAPVNIRLGCPVRCLVVKSVDQYGNEIPFLDTSGITITIFDGDDVLAHVDDVEVELSSDSLAMNVKDFVFKTSKLDILRPKYEAKLKLSSLDNKLSGIWPCKVKPGLPSTIIMDMSVFLEENLTPGRVIDNFLLEVFDQFSNHVEEGTELNIHVDGLCFLDKKSSVQKVNGEGFIDLRGALRVLCGFGSEACIAIFHHEKKIFSKIFQMAVRELKAVNVPESCLAGSILDIIFEVSDSNGLIDESIDGPLHTLNITSNELLLAEGARYAIKHGRCVVSHVQLPHEQGNVTIVACHTHYPDLQITIQFQVQPFDLALTCFEDGPEPILSDPILSLDSSNLLMPFQVAPAQPSHLVTYVKDDIKKAKSKVGDTFSEIESSKNRLVTLYSRKESLEEEIDTLKGEIGSMVGYFIDTKELVRHKIREKLGTAAFVLLSSRRECFIDDFVGIVALLGTVPDIKIGRMLAVYLGKDDMLSVVCKTMDAANCIEKYNTDGDVDVGFGIHQEAATLGVPIKSRFSTICLDDIEPYKGGLMQNSPQKELNLTWPFPFVKRPKGFKGFAVNMINLSDENLNITTKGGHGLRETLFYSLFGELQVYETRDNMFRAKDYLNGGAISLDGGVIKGKGKLLLGYSDPKITFPVASGSMKMPDELKGHQDVITKTENLDEKVKLLEAIKTEISKQEMVAKELLEKFNKRKRKFDEISEKITQAYGREHVLWCTPVKAEMHDL</sequence>
<keyword evidence="2" id="KW-0175">Coiled coil</keyword>
<accession>A0A8T0WRN3</accession>
<feature type="coiled-coil region" evidence="2">
    <location>
        <begin position="1241"/>
        <end position="1268"/>
    </location>
</feature>
<dbReference type="OrthoDB" id="621609at2759"/>
<protein>
    <submittedName>
        <fullName evidence="3">Uncharacterized protein</fullName>
    </submittedName>
</protein>
<dbReference type="Gene3D" id="3.30.565.10">
    <property type="entry name" value="Histidine kinase-like ATPase, C-terminal domain"/>
    <property type="match status" value="1"/>
</dbReference>
<dbReference type="PANTHER" id="PTHR33566:SF1">
    <property type="entry name" value="EN_SPM-LIKE TRANSPOSON-RELATED"/>
    <property type="match status" value="1"/>
</dbReference>
<evidence type="ECO:0000313" key="4">
    <source>
        <dbReference type="Proteomes" id="UP000823388"/>
    </source>
</evidence>
<keyword evidence="4" id="KW-1185">Reference proteome</keyword>
<comment type="caution">
    <text evidence="3">The sequence shown here is derived from an EMBL/GenBank/DDBJ whole genome shotgun (WGS) entry which is preliminary data.</text>
</comment>
<reference evidence="3" key="1">
    <citation type="submission" date="2020-05" db="EMBL/GenBank/DDBJ databases">
        <title>WGS assembly of Panicum virgatum.</title>
        <authorList>
            <person name="Lovell J.T."/>
            <person name="Jenkins J."/>
            <person name="Shu S."/>
            <person name="Juenger T.E."/>
            <person name="Schmutz J."/>
        </authorList>
    </citation>
    <scope>NUCLEOTIDE SEQUENCE</scope>
    <source>
        <strain evidence="3">AP13</strain>
    </source>
</reference>
<dbReference type="SUPFAM" id="SSF55874">
    <property type="entry name" value="ATPase domain of HSP90 chaperone/DNA topoisomerase II/histidine kinase"/>
    <property type="match status" value="1"/>
</dbReference>
<evidence type="ECO:0000256" key="1">
    <source>
        <dbReference type="ARBA" id="ARBA00011738"/>
    </source>
</evidence>
<proteinExistence type="predicted"/>
<dbReference type="Pfam" id="PF13589">
    <property type="entry name" value="HATPase_c_3"/>
    <property type="match status" value="1"/>
</dbReference>
<dbReference type="EMBL" id="CM029038">
    <property type="protein sequence ID" value="KAG2650520.1"/>
    <property type="molecule type" value="Genomic_DNA"/>
</dbReference>
<evidence type="ECO:0000256" key="2">
    <source>
        <dbReference type="SAM" id="Coils"/>
    </source>
</evidence>
<organism evidence="3 4">
    <name type="scientific">Panicum virgatum</name>
    <name type="common">Blackwell switchgrass</name>
    <dbReference type="NCBI Taxonomy" id="38727"/>
    <lineage>
        <taxon>Eukaryota</taxon>
        <taxon>Viridiplantae</taxon>
        <taxon>Streptophyta</taxon>
        <taxon>Embryophyta</taxon>
        <taxon>Tracheophyta</taxon>
        <taxon>Spermatophyta</taxon>
        <taxon>Magnoliopsida</taxon>
        <taxon>Liliopsida</taxon>
        <taxon>Poales</taxon>
        <taxon>Poaceae</taxon>
        <taxon>PACMAD clade</taxon>
        <taxon>Panicoideae</taxon>
        <taxon>Panicodae</taxon>
        <taxon>Paniceae</taxon>
        <taxon>Panicinae</taxon>
        <taxon>Panicum</taxon>
        <taxon>Panicum sect. Hiantes</taxon>
    </lineage>
</organism>
<gene>
    <name evidence="3" type="ORF">PVAP13_1NG199800</name>
</gene>
<dbReference type="Proteomes" id="UP000823388">
    <property type="component" value="Chromosome 1N"/>
</dbReference>
<dbReference type="InterPro" id="IPR036890">
    <property type="entry name" value="HATPase_C_sf"/>
</dbReference>
<dbReference type="PANTHER" id="PTHR33566">
    <property type="entry name" value="EN/SPM-LIKE TRANSPOSON-RELATED"/>
    <property type="match status" value="1"/>
</dbReference>
<comment type="subunit">
    <text evidence="1">Homodimer.</text>
</comment>